<accession>A0A699VRU3</accession>
<comment type="caution">
    <text evidence="3">The sequence shown here is derived from an EMBL/GenBank/DDBJ whole genome shotgun (WGS) entry which is preliminary data.</text>
</comment>
<evidence type="ECO:0000256" key="1">
    <source>
        <dbReference type="SAM" id="Coils"/>
    </source>
</evidence>
<name>A0A699VRU3_TANCI</name>
<proteinExistence type="predicted"/>
<feature type="region of interest" description="Disordered" evidence="2">
    <location>
        <begin position="1"/>
        <end position="20"/>
    </location>
</feature>
<organism evidence="3">
    <name type="scientific">Tanacetum cinerariifolium</name>
    <name type="common">Dalmatian daisy</name>
    <name type="synonym">Chrysanthemum cinerariifolium</name>
    <dbReference type="NCBI Taxonomy" id="118510"/>
    <lineage>
        <taxon>Eukaryota</taxon>
        <taxon>Viridiplantae</taxon>
        <taxon>Streptophyta</taxon>
        <taxon>Embryophyta</taxon>
        <taxon>Tracheophyta</taxon>
        <taxon>Spermatophyta</taxon>
        <taxon>Magnoliopsida</taxon>
        <taxon>eudicotyledons</taxon>
        <taxon>Gunneridae</taxon>
        <taxon>Pentapetalae</taxon>
        <taxon>asterids</taxon>
        <taxon>campanulids</taxon>
        <taxon>Asterales</taxon>
        <taxon>Asteraceae</taxon>
        <taxon>Asteroideae</taxon>
        <taxon>Anthemideae</taxon>
        <taxon>Anthemidinae</taxon>
        <taxon>Tanacetum</taxon>
    </lineage>
</organism>
<reference evidence="3" key="1">
    <citation type="journal article" date="2019" name="Sci. Rep.">
        <title>Draft genome of Tanacetum cinerariifolium, the natural source of mosquito coil.</title>
        <authorList>
            <person name="Yamashiro T."/>
            <person name="Shiraishi A."/>
            <person name="Satake H."/>
            <person name="Nakayama K."/>
        </authorList>
    </citation>
    <scope>NUCLEOTIDE SEQUENCE</scope>
</reference>
<sequence length="58" mass="6272">STQGVTVAEDPGSENASSPIKNLEVRLETEAKMKRAAEGKNAELVRELEDIRAQFSGL</sequence>
<protein>
    <submittedName>
        <fullName evidence="3">Uncharacterized protein</fullName>
    </submittedName>
</protein>
<feature type="non-terminal residue" evidence="3">
    <location>
        <position position="58"/>
    </location>
</feature>
<feature type="coiled-coil region" evidence="1">
    <location>
        <begin position="20"/>
        <end position="54"/>
    </location>
</feature>
<dbReference type="AlphaFoldDB" id="A0A699VRU3"/>
<feature type="non-terminal residue" evidence="3">
    <location>
        <position position="1"/>
    </location>
</feature>
<evidence type="ECO:0000313" key="3">
    <source>
        <dbReference type="EMBL" id="GFD37130.1"/>
    </source>
</evidence>
<dbReference type="EMBL" id="BKCJ011481144">
    <property type="protein sequence ID" value="GFD37130.1"/>
    <property type="molecule type" value="Genomic_DNA"/>
</dbReference>
<gene>
    <name evidence="3" type="ORF">Tci_909099</name>
</gene>
<keyword evidence="1" id="KW-0175">Coiled coil</keyword>
<evidence type="ECO:0000256" key="2">
    <source>
        <dbReference type="SAM" id="MobiDB-lite"/>
    </source>
</evidence>